<dbReference type="InterPro" id="IPR051839">
    <property type="entry name" value="RD_transcriptional_regulator"/>
</dbReference>
<proteinExistence type="predicted"/>
<organism evidence="2 3">
    <name type="scientific">Enterocloster clostridioformis</name>
    <dbReference type="NCBI Taxonomy" id="1531"/>
    <lineage>
        <taxon>Bacteria</taxon>
        <taxon>Bacillati</taxon>
        <taxon>Bacillota</taxon>
        <taxon>Clostridia</taxon>
        <taxon>Lachnospirales</taxon>
        <taxon>Lachnospiraceae</taxon>
        <taxon>Enterocloster</taxon>
    </lineage>
</organism>
<dbReference type="Proteomes" id="UP000095512">
    <property type="component" value="Unassembled WGS sequence"/>
</dbReference>
<evidence type="ECO:0000313" key="3">
    <source>
        <dbReference type="Proteomes" id="UP000095512"/>
    </source>
</evidence>
<dbReference type="EMBL" id="CZAB01000146">
    <property type="protein sequence ID" value="CUQ27448.1"/>
    <property type="molecule type" value="Genomic_DNA"/>
</dbReference>
<dbReference type="GO" id="GO:0004803">
    <property type="term" value="F:transposase activity"/>
    <property type="evidence" value="ECO:0007669"/>
    <property type="project" value="InterPro"/>
</dbReference>
<accession>A0A174V5Q8</accession>
<name>A0A174V5Q8_9FIRM</name>
<dbReference type="Pfam" id="PF01527">
    <property type="entry name" value="HTH_Tnp_1"/>
    <property type="match status" value="1"/>
</dbReference>
<protein>
    <submittedName>
        <fullName evidence="2">Transposase IS3/IS911 family protein</fullName>
    </submittedName>
</protein>
<dbReference type="GO" id="GO:0003677">
    <property type="term" value="F:DNA binding"/>
    <property type="evidence" value="ECO:0007669"/>
    <property type="project" value="InterPro"/>
</dbReference>
<feature type="coiled-coil region" evidence="1">
    <location>
        <begin position="57"/>
        <end position="84"/>
    </location>
</feature>
<dbReference type="InterPro" id="IPR009057">
    <property type="entry name" value="Homeodomain-like_sf"/>
</dbReference>
<sequence length="155" mass="17891">MAKKQKSYTPEFKQQIVDLYNAGGTSYPQLEREYGVNRITLSNWVKQLSPIKVSEEETVTLKEYKALQKEIQRLKIENEILKKRPPYSQKNNNRDCDFYPEPSKPLHGIPAPLNDNGTPCSVKRVQRHMAKQGLRSVVVKNITTMQTTEPSQMIK</sequence>
<dbReference type="PANTHER" id="PTHR33215:SF13">
    <property type="entry name" value="PROTEIN DISTAL ANTENNA"/>
    <property type="match status" value="1"/>
</dbReference>
<dbReference type="PANTHER" id="PTHR33215">
    <property type="entry name" value="PROTEIN DISTAL ANTENNA"/>
    <property type="match status" value="1"/>
</dbReference>
<dbReference type="AlphaFoldDB" id="A0A174V5Q8"/>
<evidence type="ECO:0000313" key="2">
    <source>
        <dbReference type="EMBL" id="CUQ27448.1"/>
    </source>
</evidence>
<dbReference type="GO" id="GO:0006313">
    <property type="term" value="P:DNA transposition"/>
    <property type="evidence" value="ECO:0007669"/>
    <property type="project" value="InterPro"/>
</dbReference>
<gene>
    <name evidence="2" type="ORF">ERS852480_05313</name>
</gene>
<dbReference type="Gene3D" id="1.10.10.60">
    <property type="entry name" value="Homeodomain-like"/>
    <property type="match status" value="1"/>
</dbReference>
<reference evidence="2 3" key="1">
    <citation type="submission" date="2015-09" db="EMBL/GenBank/DDBJ databases">
        <authorList>
            <consortium name="Pathogen Informatics"/>
        </authorList>
    </citation>
    <scope>NUCLEOTIDE SEQUENCE [LARGE SCALE GENOMIC DNA]</scope>
    <source>
        <strain evidence="2 3">2789STDY5834865</strain>
    </source>
</reference>
<dbReference type="SUPFAM" id="SSF46689">
    <property type="entry name" value="Homeodomain-like"/>
    <property type="match status" value="1"/>
</dbReference>
<keyword evidence="1" id="KW-0175">Coiled coil</keyword>
<evidence type="ECO:0000256" key="1">
    <source>
        <dbReference type="SAM" id="Coils"/>
    </source>
</evidence>
<dbReference type="InterPro" id="IPR002514">
    <property type="entry name" value="Transposase_8"/>
</dbReference>
<dbReference type="RefSeq" id="WP_242858031.1">
    <property type="nucleotide sequence ID" value="NZ_CATYWZ010000260.1"/>
</dbReference>